<proteinExistence type="predicted"/>
<name>A0A4R0G8A4_9ACTN</name>
<sequence>MSRPKPRLEDLHLDVDRIEWRAVAADTSIHLAIVDAHGERWVLMRSPDLVSVFSEHEWECFLDGAKRGEFDDLTRRTG</sequence>
<protein>
    <recommendedName>
        <fullName evidence="3">DUF397 domain-containing protein</fullName>
    </recommendedName>
</protein>
<evidence type="ECO:0000313" key="1">
    <source>
        <dbReference type="EMBL" id="TCB91619.1"/>
    </source>
</evidence>
<gene>
    <name evidence="1" type="ORF">E0H26_25365</name>
</gene>
<dbReference type="Proteomes" id="UP000292274">
    <property type="component" value="Unassembled WGS sequence"/>
</dbReference>
<dbReference type="OrthoDB" id="3296416at2"/>
<keyword evidence="2" id="KW-1185">Reference proteome</keyword>
<evidence type="ECO:0000313" key="2">
    <source>
        <dbReference type="Proteomes" id="UP000292274"/>
    </source>
</evidence>
<accession>A0A4R0G8A4</accession>
<dbReference type="EMBL" id="SJJR01000024">
    <property type="protein sequence ID" value="TCB91619.1"/>
    <property type="molecule type" value="Genomic_DNA"/>
</dbReference>
<dbReference type="AlphaFoldDB" id="A0A4R0G8A4"/>
<dbReference type="RefSeq" id="WP_131307989.1">
    <property type="nucleotide sequence ID" value="NZ_SJJR01000024.1"/>
</dbReference>
<evidence type="ECO:0008006" key="3">
    <source>
        <dbReference type="Google" id="ProtNLM"/>
    </source>
</evidence>
<comment type="caution">
    <text evidence="1">The sequence shown here is derived from an EMBL/GenBank/DDBJ whole genome shotgun (WGS) entry which is preliminary data.</text>
</comment>
<organism evidence="1 2">
    <name type="scientific">Micromonospora zingiberis</name>
    <dbReference type="NCBI Taxonomy" id="2053011"/>
    <lineage>
        <taxon>Bacteria</taxon>
        <taxon>Bacillati</taxon>
        <taxon>Actinomycetota</taxon>
        <taxon>Actinomycetes</taxon>
        <taxon>Micromonosporales</taxon>
        <taxon>Micromonosporaceae</taxon>
        <taxon>Micromonospora</taxon>
    </lineage>
</organism>
<reference evidence="1 2" key="1">
    <citation type="submission" date="2019-02" db="EMBL/GenBank/DDBJ databases">
        <title>Jishengella sp. nov., isolated from a root of Zingiber montanum.</title>
        <authorList>
            <person name="Kuncharoen N."/>
            <person name="Kudo T."/>
            <person name="Masahiro Y."/>
            <person name="Ohkuma M."/>
            <person name="Tanasupawat S."/>
        </authorList>
    </citation>
    <scope>NUCLEOTIDE SEQUENCE [LARGE SCALE GENOMIC DNA]</scope>
    <source>
        <strain evidence="1 2">PLAI 1-1</strain>
    </source>
</reference>